<proteinExistence type="predicted"/>
<reference evidence="1" key="1">
    <citation type="submission" date="2022-12" db="EMBL/GenBank/DDBJ databases">
        <title>Genome Sequence of Lasiodiplodia mahajangana.</title>
        <authorList>
            <person name="Buettner E."/>
        </authorList>
    </citation>
    <scope>NUCLEOTIDE SEQUENCE</scope>
    <source>
        <strain evidence="1">VT137</strain>
    </source>
</reference>
<comment type="caution">
    <text evidence="1">The sequence shown here is derived from an EMBL/GenBank/DDBJ whole genome shotgun (WGS) entry which is preliminary data.</text>
</comment>
<keyword evidence="2" id="KW-1185">Reference proteome</keyword>
<dbReference type="EMBL" id="JAPUUL010000387">
    <property type="protein sequence ID" value="KAJ8130967.1"/>
    <property type="molecule type" value="Genomic_DNA"/>
</dbReference>
<evidence type="ECO:0000313" key="2">
    <source>
        <dbReference type="Proteomes" id="UP001153332"/>
    </source>
</evidence>
<dbReference type="Proteomes" id="UP001153332">
    <property type="component" value="Unassembled WGS sequence"/>
</dbReference>
<name>A0ACC2JUG5_9PEZI</name>
<evidence type="ECO:0000313" key="1">
    <source>
        <dbReference type="EMBL" id="KAJ8130967.1"/>
    </source>
</evidence>
<sequence>MDQNQQNRNLSGNTTTPAVETNKTPSPGDGSLFGESPPKDTSGGDGISATPQDDNLPVRDDSQASGPSFLFDLPDDMDFSLAPNPSDSPNQNNDGTTFDFSGSGFSNNTSGSPGQNNSAGPSGTYDAPENPSNVPNQNAQPQPDAMDFQLDENPPAATGDSSTYEPTFDFEPAFDMSVDFSPSMLDQFLAGSSNNNSATAAPEVPSPPPPGDVISPGLLAEIENNQDPVPPPEDNISPSALLDEIARSQPPPAQNPPLRIP</sequence>
<protein>
    <submittedName>
        <fullName evidence="1">Uncharacterized protein</fullName>
    </submittedName>
</protein>
<accession>A0ACC2JUG5</accession>
<gene>
    <name evidence="1" type="ORF">O1611_g2658</name>
</gene>
<organism evidence="1 2">
    <name type="scientific">Lasiodiplodia mahajangana</name>
    <dbReference type="NCBI Taxonomy" id="1108764"/>
    <lineage>
        <taxon>Eukaryota</taxon>
        <taxon>Fungi</taxon>
        <taxon>Dikarya</taxon>
        <taxon>Ascomycota</taxon>
        <taxon>Pezizomycotina</taxon>
        <taxon>Dothideomycetes</taxon>
        <taxon>Dothideomycetes incertae sedis</taxon>
        <taxon>Botryosphaeriales</taxon>
        <taxon>Botryosphaeriaceae</taxon>
        <taxon>Lasiodiplodia</taxon>
    </lineage>
</organism>